<keyword evidence="3" id="KW-1185">Reference proteome</keyword>
<dbReference type="EMBL" id="GG698938">
    <property type="protein sequence ID" value="EEU35520.1"/>
    <property type="molecule type" value="Genomic_DNA"/>
</dbReference>
<dbReference type="Proteomes" id="UP000005206">
    <property type="component" value="Chromosome 16"/>
</dbReference>
<organism evidence="2 3">
    <name type="scientific">Fusarium vanettenii (strain ATCC MYA-4622 / CBS 123669 / FGSC 9596 / NRRL 45880 / 77-13-4)</name>
    <name type="common">Fusarium solani subsp. pisi</name>
    <dbReference type="NCBI Taxonomy" id="660122"/>
    <lineage>
        <taxon>Eukaryota</taxon>
        <taxon>Fungi</taxon>
        <taxon>Dikarya</taxon>
        <taxon>Ascomycota</taxon>
        <taxon>Pezizomycotina</taxon>
        <taxon>Sordariomycetes</taxon>
        <taxon>Hypocreomycetidae</taxon>
        <taxon>Hypocreales</taxon>
        <taxon>Nectriaceae</taxon>
        <taxon>Fusarium</taxon>
        <taxon>Fusarium solani species complex</taxon>
        <taxon>Fusarium vanettenii</taxon>
    </lineage>
</organism>
<dbReference type="KEGG" id="nhe:NECHADRAFT_88808"/>
<evidence type="ECO:0000313" key="3">
    <source>
        <dbReference type="Proteomes" id="UP000005206"/>
    </source>
</evidence>
<feature type="region of interest" description="Disordered" evidence="1">
    <location>
        <begin position="141"/>
        <end position="472"/>
    </location>
</feature>
<feature type="compositionally biased region" description="Polar residues" evidence="1">
    <location>
        <begin position="250"/>
        <end position="262"/>
    </location>
</feature>
<feature type="compositionally biased region" description="Basic and acidic residues" evidence="1">
    <location>
        <begin position="409"/>
        <end position="461"/>
    </location>
</feature>
<dbReference type="RefSeq" id="XP_003041233.1">
    <property type="nucleotide sequence ID" value="XM_003041187.1"/>
</dbReference>
<dbReference type="AlphaFoldDB" id="C7ZKH0"/>
<name>C7ZKH0_FUSV7</name>
<evidence type="ECO:0000313" key="2">
    <source>
        <dbReference type="EMBL" id="EEU35520.1"/>
    </source>
</evidence>
<dbReference type="eggNOG" id="ENOG502RMRY">
    <property type="taxonomic scope" value="Eukaryota"/>
</dbReference>
<sequence length="472" mass="52783">MPKEKVDYIRRGRELRRFFLEHGTEDNDLGFTQIDLAWMENYSPPQESEEGEEMFPDKWVDESGCVTQSFTSTRAHWRKAMMKLDMEQGAGGQGTVDGVVEEHVLEDVEPRVEDQSPPKGSSLGAGLSSVRRAASKLGEYTQGGSLEEGQSQQEQRQSHPMDQQPATSDGGRAFSVDNPYRQSCTPPPIISTQPERIVQTSWARPSSRDQTFTGGEAPYSDRHQTWDQAYHGDSQHSQQANVPHGVEYSVKSTHPDNSQDWTARNHAAPDRYPPSPPFISGSFPDETAFESSHGHRTQVPNTRDEESYRPFDEWRKAAYAGSGINDTPARPRQGAAQPCTRSHRTEPLPIRPRIPPEPEPQDNHSSVQYLPQPLPTETALAPNIEPRPMRRGHLPPVSVPTSPTTGAKPLHEKVMAEIERRGLGVPTEDKASRSTMEKGKGRAVAEREGKDLQGETRADKSSRRHTRTHRRA</sequence>
<feature type="compositionally biased region" description="Basic residues" evidence="1">
    <location>
        <begin position="462"/>
        <end position="472"/>
    </location>
</feature>
<accession>C7ZKH0</accession>
<dbReference type="HOGENOM" id="CLU_578830_0_0_1"/>
<feature type="compositionally biased region" description="Basic and acidic residues" evidence="1">
    <location>
        <begin position="302"/>
        <end position="316"/>
    </location>
</feature>
<protein>
    <submittedName>
        <fullName evidence="2">Uncharacterized protein</fullName>
    </submittedName>
</protein>
<feature type="compositionally biased region" description="Low complexity" evidence="1">
    <location>
        <begin position="142"/>
        <end position="155"/>
    </location>
</feature>
<feature type="region of interest" description="Disordered" evidence="1">
    <location>
        <begin position="108"/>
        <end position="128"/>
    </location>
</feature>
<gene>
    <name evidence="2" type="ORF">NECHADRAFT_88808</name>
</gene>
<dbReference type="InParanoid" id="C7ZKH0"/>
<feature type="compositionally biased region" description="Polar residues" evidence="1">
    <location>
        <begin position="180"/>
        <end position="213"/>
    </location>
</feature>
<dbReference type="OrthoDB" id="5088606at2759"/>
<proteinExistence type="predicted"/>
<dbReference type="GeneID" id="9675838"/>
<reference evidence="2 3" key="1">
    <citation type="journal article" date="2009" name="PLoS Genet.">
        <title>The genome of Nectria haematococca: contribution of supernumerary chromosomes to gene expansion.</title>
        <authorList>
            <person name="Coleman J.J."/>
            <person name="Rounsley S.D."/>
            <person name="Rodriguez-Carres M."/>
            <person name="Kuo A."/>
            <person name="Wasmann C.C."/>
            <person name="Grimwood J."/>
            <person name="Schmutz J."/>
            <person name="Taga M."/>
            <person name="White G.J."/>
            <person name="Zhou S."/>
            <person name="Schwartz D.C."/>
            <person name="Freitag M."/>
            <person name="Ma L.J."/>
            <person name="Danchin E.G."/>
            <person name="Henrissat B."/>
            <person name="Coutinho P.M."/>
            <person name="Nelson D.R."/>
            <person name="Straney D."/>
            <person name="Napoli C.A."/>
            <person name="Barker B.M."/>
            <person name="Gribskov M."/>
            <person name="Rep M."/>
            <person name="Kroken S."/>
            <person name="Molnar I."/>
            <person name="Rensing C."/>
            <person name="Kennell J.C."/>
            <person name="Zamora J."/>
            <person name="Farman M.L."/>
            <person name="Selker E.U."/>
            <person name="Salamov A."/>
            <person name="Shapiro H."/>
            <person name="Pangilinan J."/>
            <person name="Lindquist E."/>
            <person name="Lamers C."/>
            <person name="Grigoriev I.V."/>
            <person name="Geiser D.M."/>
            <person name="Covert S.F."/>
            <person name="Temporini E."/>
            <person name="Vanetten H.D."/>
        </authorList>
    </citation>
    <scope>NUCLEOTIDE SEQUENCE [LARGE SCALE GENOMIC DNA]</scope>
    <source>
        <strain evidence="3">ATCC MYA-4622 / CBS 123669 / FGSC 9596 / NRRL 45880 / 77-13-4</strain>
    </source>
</reference>
<dbReference type="VEuPathDB" id="FungiDB:NECHADRAFT_88808"/>
<evidence type="ECO:0000256" key="1">
    <source>
        <dbReference type="SAM" id="MobiDB-lite"/>
    </source>
</evidence>
<feature type="compositionally biased region" description="Pro residues" evidence="1">
    <location>
        <begin position="349"/>
        <end position="358"/>
    </location>
</feature>
<feature type="compositionally biased region" description="Low complexity" evidence="1">
    <location>
        <begin position="395"/>
        <end position="405"/>
    </location>
</feature>